<dbReference type="GO" id="GO:0005085">
    <property type="term" value="F:guanyl-nucleotide exchange factor activity"/>
    <property type="evidence" value="ECO:0007669"/>
    <property type="project" value="UniProtKB-KW"/>
</dbReference>
<keyword evidence="4" id="KW-1185">Reference proteome</keyword>
<sequence length="489" mass="53678">METGNSMRIRELTEKMSSDPDLSTVNLDVLTCLGYEPVVLEFPNAEKRSVWEATLKDAKINLIKHQTTSPILQNPKFNNQAARPGLQLCTATLVPGKRADSFPLVWVCASDKFSGQVSVLNIEGGEVVVESFSAIGNAAITAMCTVPPTQKFRKRKLKSQRSCEKERIIDMRSSGSEYDSSSDEQSSSGGQTTVWIGNDDGEVFVVNSTERIRSRARERLARLRNSVTSICAANGNVYVATYYSTQIQLLMFKTLADGTWDLENPISISHCCTQPISAMIDVGKRIVLASGNALYGLYTDLTGWQKSSEIIPLTDSICVLTLAGGQLYLASKKSTIIHVVDVFTLRSTNHFNIAPFVRSQLAGKEDILREHKMGCLRITTLTIARSHLWIGTSAGYILSTSLNAAKTQPSPDLNVCEAAHCGPCRIVIPITSNSHNTLKKQKMSTMTTPSHQNSNLLILSCGEGNEERKPSQDNDVSDSLNTFILWKCT</sequence>
<dbReference type="InterPro" id="IPR039919">
    <property type="entry name" value="ARHGEF10/ARHGEF17"/>
</dbReference>
<name>A0A9P1N041_9PELO</name>
<dbReference type="Pfam" id="PF19056">
    <property type="entry name" value="WD40_2"/>
    <property type="match status" value="1"/>
</dbReference>
<comment type="caution">
    <text evidence="3">The sequence shown here is derived from an EMBL/GenBank/DDBJ whole genome shotgun (WGS) entry which is preliminary data.</text>
</comment>
<proteinExistence type="predicted"/>
<feature type="compositionally biased region" description="Low complexity" evidence="2">
    <location>
        <begin position="173"/>
        <end position="191"/>
    </location>
</feature>
<gene>
    <name evidence="3" type="ORF">CAMP_LOCUS8699</name>
</gene>
<evidence type="ECO:0000313" key="4">
    <source>
        <dbReference type="Proteomes" id="UP001152747"/>
    </source>
</evidence>
<feature type="region of interest" description="Disordered" evidence="2">
    <location>
        <begin position="172"/>
        <end position="194"/>
    </location>
</feature>
<dbReference type="AlphaFoldDB" id="A0A9P1N041"/>
<evidence type="ECO:0000313" key="3">
    <source>
        <dbReference type="EMBL" id="CAI5446062.1"/>
    </source>
</evidence>
<dbReference type="SUPFAM" id="SSF50998">
    <property type="entry name" value="Quinoprotein alcohol dehydrogenase-like"/>
    <property type="match status" value="1"/>
</dbReference>
<dbReference type="Proteomes" id="UP001152747">
    <property type="component" value="Unassembled WGS sequence"/>
</dbReference>
<evidence type="ECO:0000256" key="2">
    <source>
        <dbReference type="SAM" id="MobiDB-lite"/>
    </source>
</evidence>
<dbReference type="InterPro" id="IPR011047">
    <property type="entry name" value="Quinoprotein_ADH-like_sf"/>
</dbReference>
<accession>A0A9P1N041</accession>
<dbReference type="OrthoDB" id="6262249at2759"/>
<reference evidence="3" key="1">
    <citation type="submission" date="2022-11" db="EMBL/GenBank/DDBJ databases">
        <authorList>
            <person name="Kikuchi T."/>
        </authorList>
    </citation>
    <scope>NUCLEOTIDE SEQUENCE</scope>
    <source>
        <strain evidence="3">PS1010</strain>
    </source>
</reference>
<organism evidence="3 4">
    <name type="scientific">Caenorhabditis angaria</name>
    <dbReference type="NCBI Taxonomy" id="860376"/>
    <lineage>
        <taxon>Eukaryota</taxon>
        <taxon>Metazoa</taxon>
        <taxon>Ecdysozoa</taxon>
        <taxon>Nematoda</taxon>
        <taxon>Chromadorea</taxon>
        <taxon>Rhabditida</taxon>
        <taxon>Rhabditina</taxon>
        <taxon>Rhabditomorpha</taxon>
        <taxon>Rhabditoidea</taxon>
        <taxon>Rhabditidae</taxon>
        <taxon>Peloderinae</taxon>
        <taxon>Caenorhabditis</taxon>
    </lineage>
</organism>
<dbReference type="PANTHER" id="PTHR12877:SF15">
    <property type="entry name" value="RHO GUANINE NUCLEOTIDE EXCHANGE FACTOR 17"/>
    <property type="match status" value="1"/>
</dbReference>
<evidence type="ECO:0000256" key="1">
    <source>
        <dbReference type="ARBA" id="ARBA00022658"/>
    </source>
</evidence>
<dbReference type="EMBL" id="CANHGI010000003">
    <property type="protein sequence ID" value="CAI5446062.1"/>
    <property type="molecule type" value="Genomic_DNA"/>
</dbReference>
<keyword evidence="1" id="KW-0344">Guanine-nucleotide releasing factor</keyword>
<dbReference type="PANTHER" id="PTHR12877">
    <property type="entry name" value="RHO GUANINE NUCLEOTIDE EXCHANGE FACTOR"/>
    <property type="match status" value="1"/>
</dbReference>
<dbReference type="GO" id="GO:0030036">
    <property type="term" value="P:actin cytoskeleton organization"/>
    <property type="evidence" value="ECO:0007669"/>
    <property type="project" value="TreeGrafter"/>
</dbReference>
<protein>
    <submittedName>
        <fullName evidence="3">Uncharacterized protein</fullName>
    </submittedName>
</protein>